<dbReference type="GO" id="GO:0003677">
    <property type="term" value="F:DNA binding"/>
    <property type="evidence" value="ECO:0007669"/>
    <property type="project" value="InterPro"/>
</dbReference>
<dbReference type="Gene3D" id="1.10.260.40">
    <property type="entry name" value="lambda repressor-like DNA-binding domains"/>
    <property type="match status" value="1"/>
</dbReference>
<organism evidence="1 2">
    <name type="scientific">Hypericibacter terrae</name>
    <dbReference type="NCBI Taxonomy" id="2602015"/>
    <lineage>
        <taxon>Bacteria</taxon>
        <taxon>Pseudomonadati</taxon>
        <taxon>Pseudomonadota</taxon>
        <taxon>Alphaproteobacteria</taxon>
        <taxon>Rhodospirillales</taxon>
        <taxon>Dongiaceae</taxon>
        <taxon>Hypericibacter</taxon>
    </lineage>
</organism>
<protein>
    <recommendedName>
        <fullName evidence="3">HTH cro/C1-type domain-containing protein</fullName>
    </recommendedName>
</protein>
<dbReference type="EMBL" id="CP042906">
    <property type="protein sequence ID" value="QEX18525.1"/>
    <property type="molecule type" value="Genomic_DNA"/>
</dbReference>
<evidence type="ECO:0000313" key="2">
    <source>
        <dbReference type="Proteomes" id="UP000326202"/>
    </source>
</evidence>
<dbReference type="RefSeq" id="WP_151178675.1">
    <property type="nucleotide sequence ID" value="NZ_CP042906.1"/>
</dbReference>
<evidence type="ECO:0000313" key="1">
    <source>
        <dbReference type="EMBL" id="QEX18525.1"/>
    </source>
</evidence>
<dbReference type="OrthoDB" id="8526323at2"/>
<dbReference type="InterPro" id="IPR031856">
    <property type="entry name" value="YdaS_toxin-like"/>
</dbReference>
<dbReference type="KEGG" id="htq:FRZ44_38320"/>
<evidence type="ECO:0008006" key="3">
    <source>
        <dbReference type="Google" id="ProtNLM"/>
    </source>
</evidence>
<accession>A0A5J6MPG7</accession>
<proteinExistence type="predicted"/>
<dbReference type="InterPro" id="IPR010982">
    <property type="entry name" value="Lambda_DNA-bd_dom_sf"/>
</dbReference>
<gene>
    <name evidence="1" type="ORF">FRZ44_38320</name>
</gene>
<dbReference type="Pfam" id="PF15943">
    <property type="entry name" value="YdaS_toxin"/>
    <property type="match status" value="1"/>
</dbReference>
<sequence>MKEALQRAVEAAGGQAKLARALNELAPHKPAVSQALIWDWINRAERVATAERVLDIEKVTGVSRHELRPDLYPREEAAA</sequence>
<keyword evidence="2" id="KW-1185">Reference proteome</keyword>
<dbReference type="Proteomes" id="UP000326202">
    <property type="component" value="Chromosome"/>
</dbReference>
<reference evidence="1 2" key="1">
    <citation type="submission" date="2019-08" db="EMBL/GenBank/DDBJ databases">
        <title>Hyperibacter terrae gen. nov., sp. nov. and Hyperibacter viscosus sp. nov., two new members in the family Rhodospirillaceae isolated from the rhizosphere of Hypericum perforatum.</title>
        <authorList>
            <person name="Noviana Z."/>
        </authorList>
    </citation>
    <scope>NUCLEOTIDE SEQUENCE [LARGE SCALE GENOMIC DNA]</scope>
    <source>
        <strain evidence="1 2">R5913</strain>
    </source>
</reference>
<name>A0A5J6MPG7_9PROT</name>
<dbReference type="AlphaFoldDB" id="A0A5J6MPG7"/>
<dbReference type="SUPFAM" id="SSF47413">
    <property type="entry name" value="lambda repressor-like DNA-binding domains"/>
    <property type="match status" value="1"/>
</dbReference>